<evidence type="ECO:0000256" key="2">
    <source>
        <dbReference type="PIRSR" id="PIRSR000097-2"/>
    </source>
</evidence>
<dbReference type="InParanoid" id="G0N4Y7"/>
<evidence type="ECO:0000313" key="5">
    <source>
        <dbReference type="EMBL" id="EGT52971.1"/>
    </source>
</evidence>
<dbReference type="PANTHER" id="PTHR11732">
    <property type="entry name" value="ALDO/KETO REDUCTASE"/>
    <property type="match status" value="1"/>
</dbReference>
<feature type="site" description="Lowers pKa of active site Tyr" evidence="3">
    <location>
        <position position="81"/>
    </location>
</feature>
<dbReference type="InterPro" id="IPR023210">
    <property type="entry name" value="NADP_OxRdtase_dom"/>
</dbReference>
<dbReference type="HOGENOM" id="CLU_023205_0_0_1"/>
<dbReference type="SUPFAM" id="SSF51430">
    <property type="entry name" value="NAD(P)-linked oxidoreductase"/>
    <property type="match status" value="1"/>
</dbReference>
<organism evidence="6">
    <name type="scientific">Caenorhabditis brenneri</name>
    <name type="common">Nematode worm</name>
    <dbReference type="NCBI Taxonomy" id="135651"/>
    <lineage>
        <taxon>Eukaryota</taxon>
        <taxon>Metazoa</taxon>
        <taxon>Ecdysozoa</taxon>
        <taxon>Nematoda</taxon>
        <taxon>Chromadorea</taxon>
        <taxon>Rhabditida</taxon>
        <taxon>Rhabditina</taxon>
        <taxon>Rhabditomorpha</taxon>
        <taxon>Rhabditoidea</taxon>
        <taxon>Rhabditidae</taxon>
        <taxon>Peloderinae</taxon>
        <taxon>Caenorhabditis</taxon>
    </lineage>
</organism>
<keyword evidence="6" id="KW-1185">Reference proteome</keyword>
<dbReference type="STRING" id="135651.G0N4Y7"/>
<feature type="domain" description="NADP-dependent oxidoreductase" evidence="4">
    <location>
        <begin position="19"/>
        <end position="207"/>
    </location>
</feature>
<dbReference type="AlphaFoldDB" id="G0N4Y7"/>
<accession>G0N4Y7</accession>
<evidence type="ECO:0000259" key="4">
    <source>
        <dbReference type="Pfam" id="PF00248"/>
    </source>
</evidence>
<feature type="binding site" evidence="2">
    <location>
        <position position="114"/>
    </location>
    <ligand>
        <name>substrate</name>
    </ligand>
</feature>
<reference evidence="6" key="1">
    <citation type="submission" date="2011-07" db="EMBL/GenBank/DDBJ databases">
        <authorList>
            <consortium name="Caenorhabditis brenneri Sequencing and Analysis Consortium"/>
            <person name="Wilson R.K."/>
        </authorList>
    </citation>
    <scope>NUCLEOTIDE SEQUENCE [LARGE SCALE GENOMIC DNA]</scope>
    <source>
        <strain evidence="6">PB2801</strain>
    </source>
</reference>
<evidence type="ECO:0000256" key="1">
    <source>
        <dbReference type="PIRSR" id="PIRSR000097-1"/>
    </source>
</evidence>
<evidence type="ECO:0000313" key="6">
    <source>
        <dbReference type="Proteomes" id="UP000008068"/>
    </source>
</evidence>
<dbReference type="PRINTS" id="PR00069">
    <property type="entry name" value="ALDKETRDTASE"/>
</dbReference>
<dbReference type="PROSITE" id="PS00798">
    <property type="entry name" value="ALDOKETO_REDUCTASE_1"/>
    <property type="match status" value="1"/>
</dbReference>
<feature type="active site" description="Proton donor" evidence="1">
    <location>
        <position position="52"/>
    </location>
</feature>
<dbReference type="InterPro" id="IPR036812">
    <property type="entry name" value="NAD(P)_OxRdtase_dom_sf"/>
</dbReference>
<dbReference type="InterPro" id="IPR018170">
    <property type="entry name" value="Aldo/ket_reductase_CS"/>
</dbReference>
<dbReference type="InterPro" id="IPR020471">
    <property type="entry name" value="AKR"/>
</dbReference>
<dbReference type="OrthoDB" id="416253at2759"/>
<dbReference type="EMBL" id="GL379839">
    <property type="protein sequence ID" value="EGT52971.1"/>
    <property type="molecule type" value="Genomic_DNA"/>
</dbReference>
<gene>
    <name evidence="5" type="ORF">CAEBREN_03568</name>
</gene>
<dbReference type="OMA" id="IIRADMF"/>
<dbReference type="eggNOG" id="KOG1577">
    <property type="taxonomic scope" value="Eukaryota"/>
</dbReference>
<dbReference type="Gene3D" id="3.20.20.100">
    <property type="entry name" value="NADP-dependent oxidoreductase domain"/>
    <property type="match status" value="1"/>
</dbReference>
<dbReference type="GO" id="GO:0016491">
    <property type="term" value="F:oxidoreductase activity"/>
    <property type="evidence" value="ECO:0007669"/>
    <property type="project" value="InterPro"/>
</dbReference>
<name>G0N4Y7_CAEBE</name>
<proteinExistence type="predicted"/>
<dbReference type="Proteomes" id="UP000008068">
    <property type="component" value="Unassembled WGS sequence"/>
</dbReference>
<evidence type="ECO:0000256" key="3">
    <source>
        <dbReference type="PIRSR" id="PIRSR000097-3"/>
    </source>
</evidence>
<sequence length="232" mass="25431">MSSSSATITLANGVKMPVIGLGTWQSSPEEVAAAVKVAIRTGYRLIDTASVYQNEEAIGTAIKELIDEGVVKREDLFITTKAWTHEIAPGRVEGSLRAALKKLQLDYVDLYLAHMPAAFNDDMSEHINSPVEDVWRQFDAVYNAGLTKAIGVSNWNNEQIGRANAVGVTPVHNSQVELHLFFPQHDHVEYCKAHNVVVTSYATLGSPGRVHFTLPTGHMAGHPEDAFPNERK</sequence>
<protein>
    <recommendedName>
        <fullName evidence="4">NADP-dependent oxidoreductase domain-containing protein</fullName>
    </recommendedName>
</protein>
<dbReference type="Pfam" id="PF00248">
    <property type="entry name" value="Aldo_ket_red"/>
    <property type="match status" value="1"/>
</dbReference>
<dbReference type="PIRSF" id="PIRSF000097">
    <property type="entry name" value="AKR"/>
    <property type="match status" value="1"/>
</dbReference>